<feature type="region of interest" description="Disordered" evidence="1">
    <location>
        <begin position="1"/>
        <end position="24"/>
    </location>
</feature>
<gene>
    <name evidence="2" type="ORF">NEZAVI_LOCUS15521</name>
</gene>
<evidence type="ECO:0000256" key="1">
    <source>
        <dbReference type="SAM" id="MobiDB-lite"/>
    </source>
</evidence>
<evidence type="ECO:0000313" key="3">
    <source>
        <dbReference type="Proteomes" id="UP001152798"/>
    </source>
</evidence>
<protein>
    <submittedName>
        <fullName evidence="2">Uncharacterized protein</fullName>
    </submittedName>
</protein>
<evidence type="ECO:0000313" key="2">
    <source>
        <dbReference type="EMBL" id="CAH1407897.1"/>
    </source>
</evidence>
<dbReference type="AlphaFoldDB" id="A0A9P0HTB8"/>
<proteinExistence type="predicted"/>
<sequence>MTTGWTTPEDLCRAGTIPATGDFPPPGSRRMVLLIPFSNNHFPMSEDKNKLPMLSLNLIDLIRWNDPV</sequence>
<dbReference type="EMBL" id="OV725083">
    <property type="protein sequence ID" value="CAH1407897.1"/>
    <property type="molecule type" value="Genomic_DNA"/>
</dbReference>
<dbReference type="Proteomes" id="UP001152798">
    <property type="component" value="Chromosome 7"/>
</dbReference>
<name>A0A9P0HTB8_NEZVI</name>
<keyword evidence="3" id="KW-1185">Reference proteome</keyword>
<accession>A0A9P0HTB8</accession>
<reference evidence="2" key="1">
    <citation type="submission" date="2022-01" db="EMBL/GenBank/DDBJ databases">
        <authorList>
            <person name="King R."/>
        </authorList>
    </citation>
    <scope>NUCLEOTIDE SEQUENCE</scope>
</reference>
<organism evidence="2 3">
    <name type="scientific">Nezara viridula</name>
    <name type="common">Southern green stink bug</name>
    <name type="synonym">Cimex viridulus</name>
    <dbReference type="NCBI Taxonomy" id="85310"/>
    <lineage>
        <taxon>Eukaryota</taxon>
        <taxon>Metazoa</taxon>
        <taxon>Ecdysozoa</taxon>
        <taxon>Arthropoda</taxon>
        <taxon>Hexapoda</taxon>
        <taxon>Insecta</taxon>
        <taxon>Pterygota</taxon>
        <taxon>Neoptera</taxon>
        <taxon>Paraneoptera</taxon>
        <taxon>Hemiptera</taxon>
        <taxon>Heteroptera</taxon>
        <taxon>Panheteroptera</taxon>
        <taxon>Pentatomomorpha</taxon>
        <taxon>Pentatomoidea</taxon>
        <taxon>Pentatomidae</taxon>
        <taxon>Pentatominae</taxon>
        <taxon>Nezara</taxon>
    </lineage>
</organism>